<dbReference type="Proteomes" id="UP000785679">
    <property type="component" value="Unassembled WGS sequence"/>
</dbReference>
<dbReference type="PANTHER" id="PTHR12592:SF0">
    <property type="entry name" value="ATP-DEPENDENT (S)-NAD(P)H-HYDRATE DEHYDRATASE"/>
    <property type="match status" value="1"/>
</dbReference>
<keyword evidence="9" id="KW-1185">Reference proteome</keyword>
<keyword evidence="5 6" id="KW-0456">Lyase</keyword>
<protein>
    <recommendedName>
        <fullName evidence="6">ATP-dependent (S)-NAD(P)H-hydrate dehydratase</fullName>
        <ecNumber evidence="6">4.2.1.93</ecNumber>
    </recommendedName>
    <alternativeName>
        <fullName evidence="6">ATP-dependent NAD(P)HX dehydratase</fullName>
    </alternativeName>
</protein>
<dbReference type="HAMAP" id="MF_01965">
    <property type="entry name" value="NADHX_dehydratase"/>
    <property type="match status" value="1"/>
</dbReference>
<dbReference type="GO" id="GO:0005524">
    <property type="term" value="F:ATP binding"/>
    <property type="evidence" value="ECO:0007669"/>
    <property type="project" value="UniProtKB-KW"/>
</dbReference>
<comment type="similarity">
    <text evidence="6">Belongs to the NnrD/CARKD family.</text>
</comment>
<dbReference type="PANTHER" id="PTHR12592">
    <property type="entry name" value="ATP-DEPENDENT (S)-NAD(P)H-HYDRATE DEHYDRATASE FAMILY MEMBER"/>
    <property type="match status" value="1"/>
</dbReference>
<dbReference type="GO" id="GO:0046496">
    <property type="term" value="P:nicotinamide nucleotide metabolic process"/>
    <property type="evidence" value="ECO:0007669"/>
    <property type="project" value="UniProtKB-UniRule"/>
</dbReference>
<evidence type="ECO:0000256" key="4">
    <source>
        <dbReference type="ARBA" id="ARBA00023027"/>
    </source>
</evidence>
<comment type="function">
    <text evidence="6">Catalyzes the dehydration of the S-form of NAD(P)HX at the expense of ATP, which is converted to ADP. Together with NAD(P)HX epimerase, which catalyzes the epimerization of the S- and R-forms, the enzyme allows the repair of both epimers of NAD(P)HX, a damaged form of NAD(P)H that is a result of enzymatic or heat-dependent hydration.</text>
</comment>
<dbReference type="InterPro" id="IPR029056">
    <property type="entry name" value="Ribokinase-like"/>
</dbReference>
<keyword evidence="6" id="KW-0597">Phosphoprotein</keyword>
<sequence length="331" mass="36475">MDQTAMYKLMKSLLPTLDRHLTKGMNGKVGIVGGSKDYTGAPYYAAVASLKSGSDITHIFCSEEAAIPIKCYSPEFIVHPCLYDMEQLDMWLNAVTSVVVGPGLGRDKETQQAVERVLQRVIDNEKMHFVGDADMLWFLSNAEQKERNVQMLWKIGKRAVITPNVVEFGRLAGAWMGEMGEYDIKKQQQIEEVFYSEREGHFGEVDSEHEVVRHVAMLSKSLGNVIVCKKGLVDLISDGTTSYFVAVEGASKRCGGQGDLMSGILGTFSKYAQNIHNPNNALLAVVAASIATRSCAKAAFLKKWIGLTTPDILEEIPGFLAGFYTDDMSKL</sequence>
<feature type="binding site" evidence="6">
    <location>
        <begin position="249"/>
        <end position="258"/>
    </location>
    <ligand>
        <name>ATP</name>
        <dbReference type="ChEBI" id="CHEBI:30616"/>
    </ligand>
</feature>
<keyword evidence="3" id="KW-0521">NADP</keyword>
<keyword evidence="4 6" id="KW-0520">NAD</keyword>
<keyword evidence="1 6" id="KW-0547">Nucleotide-binding</keyword>
<dbReference type="AlphaFoldDB" id="A0A8J8NKH5"/>
<dbReference type="OrthoDB" id="8110916at2759"/>
<dbReference type="PROSITE" id="PS01049">
    <property type="entry name" value="YJEF_C_1"/>
    <property type="match status" value="1"/>
</dbReference>
<dbReference type="Pfam" id="PF01256">
    <property type="entry name" value="Carb_kinase"/>
    <property type="match status" value="1"/>
</dbReference>
<dbReference type="Gene3D" id="3.40.1190.20">
    <property type="match status" value="1"/>
</dbReference>
<comment type="cofactor">
    <cofactor evidence="6">
        <name>Mg(2+)</name>
        <dbReference type="ChEBI" id="CHEBI:18420"/>
    </cofactor>
</comment>
<evidence type="ECO:0000256" key="1">
    <source>
        <dbReference type="ARBA" id="ARBA00022741"/>
    </source>
</evidence>
<dbReference type="InterPro" id="IPR017953">
    <property type="entry name" value="Carbohydrate_kinase_pred_CS"/>
</dbReference>
<dbReference type="GO" id="GO:0110051">
    <property type="term" value="P:metabolite repair"/>
    <property type="evidence" value="ECO:0007669"/>
    <property type="project" value="TreeGrafter"/>
</dbReference>
<feature type="domain" description="YjeF C-terminal" evidence="7">
    <location>
        <begin position="6"/>
        <end position="323"/>
    </location>
</feature>
<proteinExistence type="inferred from homology"/>
<keyword evidence="2 6" id="KW-0067">ATP-binding</keyword>
<organism evidence="8 9">
    <name type="scientific">Halteria grandinella</name>
    <dbReference type="NCBI Taxonomy" id="5974"/>
    <lineage>
        <taxon>Eukaryota</taxon>
        <taxon>Sar</taxon>
        <taxon>Alveolata</taxon>
        <taxon>Ciliophora</taxon>
        <taxon>Intramacronucleata</taxon>
        <taxon>Spirotrichea</taxon>
        <taxon>Stichotrichia</taxon>
        <taxon>Sporadotrichida</taxon>
        <taxon>Halteriidae</taxon>
        <taxon>Halteria</taxon>
    </lineage>
</organism>
<dbReference type="EMBL" id="RRYP01012850">
    <property type="protein sequence ID" value="TNV76853.1"/>
    <property type="molecule type" value="Genomic_DNA"/>
</dbReference>
<dbReference type="GO" id="GO:0047453">
    <property type="term" value="F:ATP-dependent NAD(P)H-hydrate dehydratase activity"/>
    <property type="evidence" value="ECO:0007669"/>
    <property type="project" value="UniProtKB-UniRule"/>
</dbReference>
<dbReference type="InterPro" id="IPR000631">
    <property type="entry name" value="CARKD"/>
</dbReference>
<evidence type="ECO:0000259" key="7">
    <source>
        <dbReference type="PROSITE" id="PS51383"/>
    </source>
</evidence>
<evidence type="ECO:0000256" key="3">
    <source>
        <dbReference type="ARBA" id="ARBA00022857"/>
    </source>
</evidence>
<dbReference type="EC" id="4.2.1.93" evidence="6"/>
<feature type="binding site" evidence="6">
    <location>
        <begin position="230"/>
        <end position="234"/>
    </location>
    <ligand>
        <name>ATP</name>
        <dbReference type="ChEBI" id="CHEBI:30616"/>
    </ligand>
</feature>
<dbReference type="SUPFAM" id="SSF53613">
    <property type="entry name" value="Ribokinase-like"/>
    <property type="match status" value="1"/>
</dbReference>
<reference evidence="8" key="1">
    <citation type="submission" date="2019-06" db="EMBL/GenBank/DDBJ databases">
        <authorList>
            <person name="Zheng W."/>
        </authorList>
    </citation>
    <scope>NUCLEOTIDE SEQUENCE</scope>
    <source>
        <strain evidence="8">QDHG01</strain>
    </source>
</reference>
<feature type="binding site" evidence="6">
    <location>
        <position position="103"/>
    </location>
    <ligand>
        <name>(6S)-NADPHX</name>
        <dbReference type="ChEBI" id="CHEBI:64076"/>
    </ligand>
</feature>
<evidence type="ECO:0000256" key="2">
    <source>
        <dbReference type="ARBA" id="ARBA00022840"/>
    </source>
</evidence>
<dbReference type="CDD" id="cd01171">
    <property type="entry name" value="YXKO-related"/>
    <property type="match status" value="1"/>
</dbReference>
<comment type="catalytic activity">
    <reaction evidence="6">
        <text>(6S)-NADHX + ATP = ADP + phosphate + NADH + H(+)</text>
        <dbReference type="Rhea" id="RHEA:19017"/>
        <dbReference type="ChEBI" id="CHEBI:15378"/>
        <dbReference type="ChEBI" id="CHEBI:30616"/>
        <dbReference type="ChEBI" id="CHEBI:43474"/>
        <dbReference type="ChEBI" id="CHEBI:57945"/>
        <dbReference type="ChEBI" id="CHEBI:64074"/>
        <dbReference type="ChEBI" id="CHEBI:456216"/>
        <dbReference type="EC" id="4.2.1.93"/>
    </reaction>
</comment>
<name>A0A8J8NKH5_HALGN</name>
<gene>
    <name evidence="8" type="ORF">FGO68_gene11211</name>
</gene>
<feature type="binding site" evidence="6">
    <location>
        <begin position="164"/>
        <end position="170"/>
    </location>
    <ligand>
        <name>(6S)-NADPHX</name>
        <dbReference type="ChEBI" id="CHEBI:64076"/>
    </ligand>
</feature>
<evidence type="ECO:0000313" key="8">
    <source>
        <dbReference type="EMBL" id="TNV76853.1"/>
    </source>
</evidence>
<evidence type="ECO:0000313" key="9">
    <source>
        <dbReference type="Proteomes" id="UP000785679"/>
    </source>
</evidence>
<dbReference type="PROSITE" id="PS51383">
    <property type="entry name" value="YJEF_C_3"/>
    <property type="match status" value="1"/>
</dbReference>
<comment type="catalytic activity">
    <reaction evidence="6">
        <text>(6S)-NADPHX + ATP = ADP + phosphate + NADPH + H(+)</text>
        <dbReference type="Rhea" id="RHEA:32231"/>
        <dbReference type="ChEBI" id="CHEBI:15378"/>
        <dbReference type="ChEBI" id="CHEBI:30616"/>
        <dbReference type="ChEBI" id="CHEBI:43474"/>
        <dbReference type="ChEBI" id="CHEBI:57783"/>
        <dbReference type="ChEBI" id="CHEBI:64076"/>
        <dbReference type="ChEBI" id="CHEBI:456216"/>
        <dbReference type="EC" id="4.2.1.93"/>
    </reaction>
</comment>
<feature type="binding site" evidence="6">
    <location>
        <position position="259"/>
    </location>
    <ligand>
        <name>(6S)-NADPHX</name>
        <dbReference type="ChEBI" id="CHEBI:64076"/>
    </ligand>
</feature>
<evidence type="ECO:0000256" key="5">
    <source>
        <dbReference type="ARBA" id="ARBA00023239"/>
    </source>
</evidence>
<accession>A0A8J8NKH5</accession>
<comment type="caution">
    <text evidence="8">The sequence shown here is derived from an EMBL/GenBank/DDBJ whole genome shotgun (WGS) entry which is preliminary data.</text>
</comment>
<evidence type="ECO:0000256" key="6">
    <source>
        <dbReference type="HAMAP-Rule" id="MF_03157"/>
    </source>
</evidence>